<dbReference type="Gene3D" id="1.10.10.10">
    <property type="entry name" value="Winged helix-like DNA-binding domain superfamily/Winged helix DNA-binding domain"/>
    <property type="match status" value="1"/>
</dbReference>
<dbReference type="InterPro" id="IPR002577">
    <property type="entry name" value="HTH_HxlR"/>
</dbReference>
<dbReference type="RefSeq" id="WP_106302629.1">
    <property type="nucleotide sequence ID" value="NZ_PVWO01000073.1"/>
</dbReference>
<keyword evidence="2" id="KW-0238">DNA-binding</keyword>
<evidence type="ECO:0000313" key="6">
    <source>
        <dbReference type="Proteomes" id="UP000238937"/>
    </source>
</evidence>
<dbReference type="PROSITE" id="PS51118">
    <property type="entry name" value="HTH_HXLR"/>
    <property type="match status" value="1"/>
</dbReference>
<protein>
    <submittedName>
        <fullName evidence="5">Transcriptional regulator</fullName>
    </submittedName>
</protein>
<dbReference type="AlphaFoldDB" id="A0A2T1GIF6"/>
<evidence type="ECO:0000313" key="5">
    <source>
        <dbReference type="EMBL" id="PSB57513.1"/>
    </source>
</evidence>
<proteinExistence type="predicted"/>
<accession>A0A2T1GIF6</accession>
<dbReference type="InterPro" id="IPR036390">
    <property type="entry name" value="WH_DNA-bd_sf"/>
</dbReference>
<dbReference type="GO" id="GO:0003677">
    <property type="term" value="F:DNA binding"/>
    <property type="evidence" value="ECO:0007669"/>
    <property type="project" value="UniProtKB-KW"/>
</dbReference>
<sequence>MTIEPQSRPCVLDQTSDVRQVLDLIADKWTALVILSLSRNTRRYGELHREIGGVSQKMLTQTLRNLENSGLIDRKVYPVVPPMVEYSLTPLGETLVAPLKTLCNWASEHFHEVELARAEAVDRKQIDPIIA</sequence>
<dbReference type="Proteomes" id="UP000238937">
    <property type="component" value="Unassembled WGS sequence"/>
</dbReference>
<comment type="caution">
    <text evidence="5">The sequence shown here is derived from an EMBL/GenBank/DDBJ whole genome shotgun (WGS) entry which is preliminary data.</text>
</comment>
<organism evidence="5 6">
    <name type="scientific">Chamaesiphon polymorphus CCALA 037</name>
    <dbReference type="NCBI Taxonomy" id="2107692"/>
    <lineage>
        <taxon>Bacteria</taxon>
        <taxon>Bacillati</taxon>
        <taxon>Cyanobacteriota</taxon>
        <taxon>Cyanophyceae</taxon>
        <taxon>Gomontiellales</taxon>
        <taxon>Chamaesiphonaceae</taxon>
        <taxon>Chamaesiphon</taxon>
    </lineage>
</organism>
<dbReference type="OrthoDB" id="9791143at2"/>
<dbReference type="Pfam" id="PF01638">
    <property type="entry name" value="HxlR"/>
    <property type="match status" value="1"/>
</dbReference>
<dbReference type="PANTHER" id="PTHR33204:SF39">
    <property type="entry name" value="TRANSCRIPTIONAL REGULATORY PROTEIN"/>
    <property type="match status" value="1"/>
</dbReference>
<evidence type="ECO:0000256" key="2">
    <source>
        <dbReference type="ARBA" id="ARBA00023125"/>
    </source>
</evidence>
<evidence type="ECO:0000256" key="3">
    <source>
        <dbReference type="ARBA" id="ARBA00023163"/>
    </source>
</evidence>
<name>A0A2T1GIF6_9CYAN</name>
<gene>
    <name evidence="5" type="ORF">C7B77_08170</name>
</gene>
<evidence type="ECO:0000259" key="4">
    <source>
        <dbReference type="PROSITE" id="PS51118"/>
    </source>
</evidence>
<dbReference type="EMBL" id="PVWO01000073">
    <property type="protein sequence ID" value="PSB57513.1"/>
    <property type="molecule type" value="Genomic_DNA"/>
</dbReference>
<feature type="domain" description="HTH hxlR-type" evidence="4">
    <location>
        <begin position="10"/>
        <end position="114"/>
    </location>
</feature>
<dbReference type="InterPro" id="IPR036388">
    <property type="entry name" value="WH-like_DNA-bd_sf"/>
</dbReference>
<keyword evidence="1" id="KW-0805">Transcription regulation</keyword>
<dbReference type="PANTHER" id="PTHR33204">
    <property type="entry name" value="TRANSCRIPTIONAL REGULATOR, MARR FAMILY"/>
    <property type="match status" value="1"/>
</dbReference>
<dbReference type="SUPFAM" id="SSF46785">
    <property type="entry name" value="Winged helix' DNA-binding domain"/>
    <property type="match status" value="1"/>
</dbReference>
<evidence type="ECO:0000256" key="1">
    <source>
        <dbReference type="ARBA" id="ARBA00023015"/>
    </source>
</evidence>
<reference evidence="5 6" key="1">
    <citation type="submission" date="2018-03" db="EMBL/GenBank/DDBJ databases">
        <title>The ancient ancestry and fast evolution of plastids.</title>
        <authorList>
            <person name="Moore K.R."/>
            <person name="Magnabosco C."/>
            <person name="Momper L."/>
            <person name="Gold D.A."/>
            <person name="Bosak T."/>
            <person name="Fournier G.P."/>
        </authorList>
    </citation>
    <scope>NUCLEOTIDE SEQUENCE [LARGE SCALE GENOMIC DNA]</scope>
    <source>
        <strain evidence="5 6">CCALA 037</strain>
    </source>
</reference>
<keyword evidence="6" id="KW-1185">Reference proteome</keyword>
<keyword evidence="3" id="KW-0804">Transcription</keyword>